<feature type="non-terminal residue" evidence="1">
    <location>
        <position position="1"/>
    </location>
</feature>
<accession>U6L3T0</accession>
<protein>
    <submittedName>
        <fullName evidence="1">Uncharacterized protein</fullName>
    </submittedName>
</protein>
<gene>
    <name evidence="1" type="ORF">ETH_00026760</name>
</gene>
<dbReference type="GeneID" id="25254448"/>
<name>U6L3T0_EIMTE</name>
<organism evidence="1 2">
    <name type="scientific">Eimeria tenella</name>
    <name type="common">Coccidian parasite</name>
    <dbReference type="NCBI Taxonomy" id="5802"/>
    <lineage>
        <taxon>Eukaryota</taxon>
        <taxon>Sar</taxon>
        <taxon>Alveolata</taxon>
        <taxon>Apicomplexa</taxon>
        <taxon>Conoidasida</taxon>
        <taxon>Coccidia</taxon>
        <taxon>Eucoccidiorida</taxon>
        <taxon>Eimeriorina</taxon>
        <taxon>Eimeriidae</taxon>
        <taxon>Eimeria</taxon>
    </lineage>
</organism>
<proteinExistence type="predicted"/>
<dbReference type="Proteomes" id="UP000030747">
    <property type="component" value="Unassembled WGS sequence"/>
</dbReference>
<dbReference type="AlphaFoldDB" id="U6L3T0"/>
<evidence type="ECO:0000313" key="2">
    <source>
        <dbReference type="Proteomes" id="UP000030747"/>
    </source>
</evidence>
<reference evidence="1" key="2">
    <citation type="submission" date="2013-10" db="EMBL/GenBank/DDBJ databases">
        <authorList>
            <person name="Aslett M."/>
        </authorList>
    </citation>
    <scope>NUCLEOTIDE SEQUENCE [LARGE SCALE GENOMIC DNA]</scope>
    <source>
        <strain evidence="1">Houghton</strain>
    </source>
</reference>
<sequence>FGFATPNMMTSLERSTSTPFKALHAMCTTRAAPGVMFFWL</sequence>
<dbReference type="EMBL" id="HG676263">
    <property type="protein sequence ID" value="CDJ43863.1"/>
    <property type="molecule type" value="Genomic_DNA"/>
</dbReference>
<dbReference type="RefSeq" id="XP_013234612.1">
    <property type="nucleotide sequence ID" value="XM_013379158.1"/>
</dbReference>
<dbReference type="VEuPathDB" id="ToxoDB:ETH_00026760"/>
<keyword evidence="2" id="KW-1185">Reference proteome</keyword>
<reference evidence="1" key="1">
    <citation type="submission" date="2013-10" db="EMBL/GenBank/DDBJ databases">
        <title>Genomic analysis of the causative agents of coccidiosis in chickens.</title>
        <authorList>
            <person name="Reid A.J."/>
            <person name="Blake D."/>
            <person name="Billington K."/>
            <person name="Browne H."/>
            <person name="Dunn M."/>
            <person name="Hung S."/>
            <person name="Kawahara F."/>
            <person name="Miranda-Saavedra D."/>
            <person name="Mourier T."/>
            <person name="Nagra H."/>
            <person name="Otto T.D."/>
            <person name="Rawlings N."/>
            <person name="Sanchez A."/>
            <person name="Sanders M."/>
            <person name="Subramaniam C."/>
            <person name="Tay Y."/>
            <person name="Dear P."/>
            <person name="Doerig C."/>
            <person name="Gruber A."/>
            <person name="Parkinson J."/>
            <person name="Shirley M."/>
            <person name="Wan K.L."/>
            <person name="Berriman M."/>
            <person name="Tomley F."/>
            <person name="Pain A."/>
        </authorList>
    </citation>
    <scope>NUCLEOTIDE SEQUENCE [LARGE SCALE GENOMIC DNA]</scope>
    <source>
        <strain evidence="1">Houghton</strain>
    </source>
</reference>
<evidence type="ECO:0000313" key="1">
    <source>
        <dbReference type="EMBL" id="CDJ43863.1"/>
    </source>
</evidence>